<dbReference type="EMBL" id="CP141261">
    <property type="protein sequence ID" value="WRL64326.1"/>
    <property type="molecule type" value="Genomic_DNA"/>
</dbReference>
<dbReference type="InterPro" id="IPR000760">
    <property type="entry name" value="Inositol_monophosphatase-like"/>
</dbReference>
<sequence length="110" mass="11584">MSRSRPPAIATAVAEALGADLVAMGSAGFKVASVVRGDADLYVHGGGQYEWDSAAPVAVARAAGLHTSRLDGTPLRYNQPDPYLPDLVVCRPEVADQLLATIGRVQRDVR</sequence>
<evidence type="ECO:0000313" key="1">
    <source>
        <dbReference type="EMBL" id="WRL64326.1"/>
    </source>
</evidence>
<dbReference type="Gene3D" id="3.40.190.80">
    <property type="match status" value="1"/>
</dbReference>
<organism evidence="1 2">
    <name type="scientific">Blastococcus brunescens</name>
    <dbReference type="NCBI Taxonomy" id="1564165"/>
    <lineage>
        <taxon>Bacteria</taxon>
        <taxon>Bacillati</taxon>
        <taxon>Actinomycetota</taxon>
        <taxon>Actinomycetes</taxon>
        <taxon>Geodermatophilales</taxon>
        <taxon>Geodermatophilaceae</taxon>
        <taxon>Blastococcus</taxon>
    </lineage>
</organism>
<evidence type="ECO:0000313" key="2">
    <source>
        <dbReference type="Proteomes" id="UP001324287"/>
    </source>
</evidence>
<keyword evidence="2" id="KW-1185">Reference proteome</keyword>
<dbReference type="InterPro" id="IPR050725">
    <property type="entry name" value="CysQ/Inositol_MonoPase"/>
</dbReference>
<dbReference type="SUPFAM" id="SSF56655">
    <property type="entry name" value="Carbohydrate phosphatase"/>
    <property type="match status" value="1"/>
</dbReference>
<dbReference type="PANTHER" id="PTHR43028">
    <property type="entry name" value="3'(2'),5'-BISPHOSPHATE NUCLEOTIDASE 1"/>
    <property type="match status" value="1"/>
</dbReference>
<gene>
    <name evidence="1" type="ORF">U6N30_00185</name>
</gene>
<protein>
    <submittedName>
        <fullName evidence="1">Inositol monophosphatase family protein</fullName>
    </submittedName>
</protein>
<dbReference type="PANTHER" id="PTHR43028:SF5">
    <property type="entry name" value="3'(2'),5'-BISPHOSPHATE NUCLEOTIDASE 1"/>
    <property type="match status" value="1"/>
</dbReference>
<accession>A0ABZ1B2E6</accession>
<name>A0ABZ1B2E6_9ACTN</name>
<reference evidence="1 2" key="1">
    <citation type="submission" date="2023-12" db="EMBL/GenBank/DDBJ databases">
        <title>Blastococcus brunescens sp. nov., an actonobacterium isolated from sandstone collected in sahara desert.</title>
        <authorList>
            <person name="Gtari M."/>
            <person name="Ghodhbane F."/>
        </authorList>
    </citation>
    <scope>NUCLEOTIDE SEQUENCE [LARGE SCALE GENOMIC DNA]</scope>
    <source>
        <strain evidence="1 2">BMG 8361</strain>
    </source>
</reference>
<dbReference type="Proteomes" id="UP001324287">
    <property type="component" value="Chromosome"/>
</dbReference>
<dbReference type="RefSeq" id="WP_324275653.1">
    <property type="nucleotide sequence ID" value="NZ_CP141261.1"/>
</dbReference>
<dbReference type="Pfam" id="PF00459">
    <property type="entry name" value="Inositol_P"/>
    <property type="match status" value="1"/>
</dbReference>
<proteinExistence type="predicted"/>